<dbReference type="GO" id="GO:0005768">
    <property type="term" value="C:endosome"/>
    <property type="evidence" value="ECO:0007669"/>
    <property type="project" value="TreeGrafter"/>
</dbReference>
<dbReference type="Gene3D" id="1.20.140.50">
    <property type="entry name" value="alix/aip1 like domains"/>
    <property type="match status" value="1"/>
</dbReference>
<dbReference type="GeneID" id="88171542"/>
<organism evidence="4 5">
    <name type="scientific">Australozyma saopauloensis</name>
    <dbReference type="NCBI Taxonomy" id="291208"/>
    <lineage>
        <taxon>Eukaryota</taxon>
        <taxon>Fungi</taxon>
        <taxon>Dikarya</taxon>
        <taxon>Ascomycota</taxon>
        <taxon>Saccharomycotina</taxon>
        <taxon>Pichiomycetes</taxon>
        <taxon>Metschnikowiaceae</taxon>
        <taxon>Australozyma</taxon>
    </lineage>
</organism>
<dbReference type="AlphaFoldDB" id="A0AAX4H3X4"/>
<evidence type="ECO:0000313" key="5">
    <source>
        <dbReference type="Proteomes" id="UP001338582"/>
    </source>
</evidence>
<dbReference type="Gene3D" id="1.20.120.560">
    <property type="entry name" value="alix/aip1 in complex with the ypdl late domain"/>
    <property type="match status" value="1"/>
</dbReference>
<feature type="domain" description="BRO1" evidence="3">
    <location>
        <begin position="4"/>
        <end position="391"/>
    </location>
</feature>
<dbReference type="Pfam" id="PF13949">
    <property type="entry name" value="ALIX_LYPXL_bnd"/>
    <property type="match status" value="1"/>
</dbReference>
<evidence type="ECO:0000256" key="1">
    <source>
        <dbReference type="ARBA" id="ARBA00038154"/>
    </source>
</evidence>
<dbReference type="KEGG" id="asau:88171542"/>
<comment type="similarity">
    <text evidence="1">Belongs to the palA/RIM20 family.</text>
</comment>
<keyword evidence="5" id="KW-1185">Reference proteome</keyword>
<dbReference type="SMART" id="SM01041">
    <property type="entry name" value="BRO1"/>
    <property type="match status" value="1"/>
</dbReference>
<dbReference type="PANTHER" id="PTHR23030:SF39">
    <property type="entry name" value="PROGRAMMED CELL DEATH 6-INTERACTING PROTEIN"/>
    <property type="match status" value="1"/>
</dbReference>
<dbReference type="Proteomes" id="UP001338582">
    <property type="component" value="Chromosome 1"/>
</dbReference>
<dbReference type="Gene3D" id="1.25.40.280">
    <property type="entry name" value="alix/aip1 like domains"/>
    <property type="match status" value="1"/>
</dbReference>
<gene>
    <name evidence="4" type="ORF">PUMCH_000473</name>
</gene>
<dbReference type="PROSITE" id="PS51180">
    <property type="entry name" value="BRO1"/>
    <property type="match status" value="1"/>
</dbReference>
<dbReference type="Pfam" id="PF03097">
    <property type="entry name" value="BRO1"/>
    <property type="match status" value="1"/>
</dbReference>
<dbReference type="RefSeq" id="XP_062875630.1">
    <property type="nucleotide sequence ID" value="XM_063019560.1"/>
</dbReference>
<dbReference type="PANTHER" id="PTHR23030">
    <property type="entry name" value="PCD6 INTERACTING PROTEIN-RELATED"/>
    <property type="match status" value="1"/>
</dbReference>
<evidence type="ECO:0000256" key="2">
    <source>
        <dbReference type="SAM" id="MobiDB-lite"/>
    </source>
</evidence>
<protein>
    <recommendedName>
        <fullName evidence="3">BRO1 domain-containing protein</fullName>
    </recommendedName>
</protein>
<evidence type="ECO:0000313" key="4">
    <source>
        <dbReference type="EMBL" id="WPK23243.1"/>
    </source>
</evidence>
<dbReference type="InterPro" id="IPR025304">
    <property type="entry name" value="ALIX_V_dom"/>
</dbReference>
<dbReference type="InterPro" id="IPR004328">
    <property type="entry name" value="BRO1_dom"/>
</dbReference>
<name>A0AAX4H3X4_9ASCO</name>
<proteinExistence type="inferred from homology"/>
<evidence type="ECO:0000259" key="3">
    <source>
        <dbReference type="PROSITE" id="PS51180"/>
    </source>
</evidence>
<dbReference type="InterPro" id="IPR038499">
    <property type="entry name" value="BRO1_sf"/>
</dbReference>
<dbReference type="CDD" id="cd08915">
    <property type="entry name" value="V_Alix_like"/>
    <property type="match status" value="1"/>
</dbReference>
<sequence length="761" mass="87385">MIGNFLSIPLFHVGISPIKENLAQIIKKDFFQPVSTFSDDLNRIQQLQDLLASKSTSETLDLVQYQKVIAAFYCMIRDVSRRFPDDVTSFEWFSTLRYQPVSRLVTSWKEEQAYLVYQLGALYCTKAHEENIFHEEGVKKACLFFKQSAGCFEYLISMLQEGATGKQPLDFDLHTVSTLKLIMLAQAQEVIWLKAVSNPSMKNTLIARLSKKVAEYYEEAFEQAQKSNTIILDWKNHMRMKMHHFLAATYYRMSIVALDNFEYGKQVAYLKAASELCSEALKHKRYVVSEVIEDLRGLTDTVESILKTAEKENDLVFLKPVPMFQDLPRIDAVSMVLPEVPTELDTTDHNSAFASLVPFTIIQIAQAFKEREESYIQQVLTEPLLALGRMLRQFLAERDLPATIDTIQKPENVPESILSHLAEIKSLGGISILSDSMAEISELAIKSKNLIFECEERLRMENYEDELLRKRAGDINWNRAPSLTVTTNLTAKIEKMQSYLDQGHQSDLLIGDAFENIRPALVVYCGGKDALQKKIPSSVYVKLNPEMGKLVNDLKELLSEANKLEITRQRFIHGVDGKVRNHSILPLVLSEYRKRPSYFQESNGVVDPAKFEVIYEKQLQLYTEDLSFVESLKQKQTQLEGQIEETNLRFARCKEILNNAAQQERLKALQYFEHAYVQYLELIANLNRASSFYSDFLEKGNGVLRELDDFLYSRRDEARRLSIELQNQQKFNQIEHSMSLSLATPQSVRPNPLNRLSDDSQ</sequence>
<feature type="region of interest" description="Disordered" evidence="2">
    <location>
        <begin position="742"/>
        <end position="761"/>
    </location>
</feature>
<dbReference type="CDD" id="cd09241">
    <property type="entry name" value="BRO1_ScRim20-like"/>
    <property type="match status" value="1"/>
</dbReference>
<dbReference type="EMBL" id="CP138894">
    <property type="protein sequence ID" value="WPK23243.1"/>
    <property type="molecule type" value="Genomic_DNA"/>
</dbReference>
<reference evidence="4 5" key="1">
    <citation type="submission" date="2023-10" db="EMBL/GenBank/DDBJ databases">
        <title>Draft Genome Sequence of Candida saopaulonensis from a very Premature Infant with Sepsis.</title>
        <authorList>
            <person name="Ning Y."/>
            <person name="Dai R."/>
            <person name="Xiao M."/>
            <person name="Xu Y."/>
            <person name="Yan Q."/>
            <person name="Zhang L."/>
        </authorList>
    </citation>
    <scope>NUCLEOTIDE SEQUENCE [LARGE SCALE GENOMIC DNA]</scope>
    <source>
        <strain evidence="4 5">19XY460</strain>
    </source>
</reference>
<accession>A0AAX4H3X4</accession>